<evidence type="ECO:0000313" key="3">
    <source>
        <dbReference type="EMBL" id="MBP2471379.1"/>
    </source>
</evidence>
<evidence type="ECO:0000256" key="1">
    <source>
        <dbReference type="ARBA" id="ARBA00008710"/>
    </source>
</evidence>
<dbReference type="Proteomes" id="UP001519363">
    <property type="component" value="Unassembled WGS sequence"/>
</dbReference>
<dbReference type="Gene3D" id="2.30.110.10">
    <property type="entry name" value="Electron Transport, Fmn-binding Protein, Chain A"/>
    <property type="match status" value="1"/>
</dbReference>
<dbReference type="InterPro" id="IPR012349">
    <property type="entry name" value="Split_barrel_FMN-bd"/>
</dbReference>
<dbReference type="PANTHER" id="PTHR39428:SF1">
    <property type="entry name" value="F420H(2)-DEPENDENT QUINONE REDUCTASE RV1261C"/>
    <property type="match status" value="1"/>
</dbReference>
<sequence length="114" mass="12600">MTTTVLAHDGELTLTTGVQSTRLGYHTDGDHLVVFAAYNGAPDHPSWYEWMLDHPAVTVELDGETFPAIAAVTTGIERYRIWSTAVRQAPVLAEYQVRAGARTIPVITLQRQHV</sequence>
<dbReference type="PANTHER" id="PTHR39428">
    <property type="entry name" value="F420H(2)-DEPENDENT QUINONE REDUCTASE RV1261C"/>
    <property type="match status" value="1"/>
</dbReference>
<proteinExistence type="inferred from homology"/>
<evidence type="ECO:0000313" key="4">
    <source>
        <dbReference type="Proteomes" id="UP001519363"/>
    </source>
</evidence>
<dbReference type="Pfam" id="PF04075">
    <property type="entry name" value="F420H2_quin_red"/>
    <property type="match status" value="1"/>
</dbReference>
<name>A0ABS5A478_9PSEU</name>
<dbReference type="NCBIfam" id="TIGR00026">
    <property type="entry name" value="hi_GC_TIGR00026"/>
    <property type="match status" value="1"/>
</dbReference>
<dbReference type="RefSeq" id="WP_086790106.1">
    <property type="nucleotide sequence ID" value="NZ_JAGIOO010000001.1"/>
</dbReference>
<dbReference type="InterPro" id="IPR004378">
    <property type="entry name" value="F420H2_quin_Rdtase"/>
</dbReference>
<comment type="similarity">
    <text evidence="1">Belongs to the F420H(2)-dependent quinone reductase family.</text>
</comment>
<reference evidence="3 4" key="1">
    <citation type="submission" date="2021-03" db="EMBL/GenBank/DDBJ databases">
        <title>Sequencing the genomes of 1000 actinobacteria strains.</title>
        <authorList>
            <person name="Klenk H.-P."/>
        </authorList>
    </citation>
    <scope>NUCLEOTIDE SEQUENCE [LARGE SCALE GENOMIC DNA]</scope>
    <source>
        <strain evidence="3 4">DSM 44580</strain>
    </source>
</reference>
<dbReference type="EMBL" id="JAGIOO010000001">
    <property type="protein sequence ID" value="MBP2471379.1"/>
    <property type="molecule type" value="Genomic_DNA"/>
</dbReference>
<keyword evidence="4" id="KW-1185">Reference proteome</keyword>
<comment type="caution">
    <text evidence="3">The sequence shown here is derived from an EMBL/GenBank/DDBJ whole genome shotgun (WGS) entry which is preliminary data.</text>
</comment>
<protein>
    <submittedName>
        <fullName evidence="3">Deazaflavin-dependent oxidoreductase (Nitroreductase family)</fullName>
    </submittedName>
</protein>
<evidence type="ECO:0000256" key="2">
    <source>
        <dbReference type="ARBA" id="ARBA00049106"/>
    </source>
</evidence>
<accession>A0ABS5A478</accession>
<comment type="catalytic activity">
    <reaction evidence="2">
        <text>oxidized coenzyme F420-(gamma-L-Glu)(n) + a quinol + H(+) = reduced coenzyme F420-(gamma-L-Glu)(n) + a quinone</text>
        <dbReference type="Rhea" id="RHEA:39663"/>
        <dbReference type="Rhea" id="RHEA-COMP:12939"/>
        <dbReference type="Rhea" id="RHEA-COMP:14378"/>
        <dbReference type="ChEBI" id="CHEBI:15378"/>
        <dbReference type="ChEBI" id="CHEBI:24646"/>
        <dbReference type="ChEBI" id="CHEBI:132124"/>
        <dbReference type="ChEBI" id="CHEBI:133980"/>
        <dbReference type="ChEBI" id="CHEBI:139511"/>
    </reaction>
</comment>
<gene>
    <name evidence="3" type="ORF">JOF53_000251</name>
</gene>
<organism evidence="3 4">
    <name type="scientific">Crossiella equi</name>
    <dbReference type="NCBI Taxonomy" id="130796"/>
    <lineage>
        <taxon>Bacteria</taxon>
        <taxon>Bacillati</taxon>
        <taxon>Actinomycetota</taxon>
        <taxon>Actinomycetes</taxon>
        <taxon>Pseudonocardiales</taxon>
        <taxon>Pseudonocardiaceae</taxon>
        <taxon>Crossiella</taxon>
    </lineage>
</organism>